<feature type="region of interest" description="Disordered" evidence="2">
    <location>
        <begin position="2007"/>
        <end position="2056"/>
    </location>
</feature>
<dbReference type="GeneID" id="40307412"/>
<feature type="region of interest" description="Disordered" evidence="2">
    <location>
        <begin position="1431"/>
        <end position="1483"/>
    </location>
</feature>
<dbReference type="RefSeq" id="XP_029215869.1">
    <property type="nucleotide sequence ID" value="XM_029361054.1"/>
</dbReference>
<accession>A0A2A9M8Z8</accession>
<feature type="compositionally biased region" description="Acidic residues" evidence="2">
    <location>
        <begin position="1764"/>
        <end position="1778"/>
    </location>
</feature>
<feature type="region of interest" description="Disordered" evidence="2">
    <location>
        <begin position="758"/>
        <end position="821"/>
    </location>
</feature>
<keyword evidence="1" id="KW-0175">Coiled coil</keyword>
<evidence type="ECO:0000313" key="3">
    <source>
        <dbReference type="EMBL" id="PFH31860.1"/>
    </source>
</evidence>
<feature type="region of interest" description="Disordered" evidence="2">
    <location>
        <begin position="531"/>
        <end position="586"/>
    </location>
</feature>
<feature type="compositionally biased region" description="Basic and acidic residues" evidence="2">
    <location>
        <begin position="434"/>
        <end position="443"/>
    </location>
</feature>
<dbReference type="PANTHER" id="PTHR24216">
    <property type="entry name" value="PAXILLIN-RELATED"/>
    <property type="match status" value="1"/>
</dbReference>
<evidence type="ECO:0000256" key="1">
    <source>
        <dbReference type="SAM" id="Coils"/>
    </source>
</evidence>
<feature type="region of interest" description="Disordered" evidence="2">
    <location>
        <begin position="149"/>
        <end position="189"/>
    </location>
</feature>
<feature type="region of interest" description="Disordered" evidence="2">
    <location>
        <begin position="886"/>
        <end position="906"/>
    </location>
</feature>
<protein>
    <submittedName>
        <fullName evidence="3">Uncharacterized protein</fullName>
    </submittedName>
</protein>
<name>A0A2A9M8Z8_BESBE</name>
<feature type="region of interest" description="Disordered" evidence="2">
    <location>
        <begin position="418"/>
        <end position="459"/>
    </location>
</feature>
<feature type="compositionally biased region" description="Basic and acidic residues" evidence="2">
    <location>
        <begin position="1782"/>
        <end position="1813"/>
    </location>
</feature>
<dbReference type="VEuPathDB" id="ToxoDB:BESB_023520"/>
<feature type="compositionally biased region" description="Basic and acidic residues" evidence="2">
    <location>
        <begin position="2112"/>
        <end position="2123"/>
    </location>
</feature>
<feature type="compositionally biased region" description="Basic and acidic residues" evidence="2">
    <location>
        <begin position="2286"/>
        <end position="2299"/>
    </location>
</feature>
<reference evidence="3 4" key="1">
    <citation type="submission" date="2017-09" db="EMBL/GenBank/DDBJ databases">
        <title>Genome sequencing of Besnoitia besnoiti strain Bb-Ger1.</title>
        <authorList>
            <person name="Schares G."/>
            <person name="Venepally P."/>
            <person name="Lorenzi H.A."/>
        </authorList>
    </citation>
    <scope>NUCLEOTIDE SEQUENCE [LARGE SCALE GENOMIC DNA]</scope>
    <source>
        <strain evidence="3 4">Bb-Ger1</strain>
    </source>
</reference>
<feature type="compositionally biased region" description="Low complexity" evidence="2">
    <location>
        <begin position="180"/>
        <end position="189"/>
    </location>
</feature>
<feature type="compositionally biased region" description="Low complexity" evidence="2">
    <location>
        <begin position="1338"/>
        <end position="1355"/>
    </location>
</feature>
<keyword evidence="4" id="KW-1185">Reference proteome</keyword>
<feature type="compositionally biased region" description="Basic and acidic residues" evidence="2">
    <location>
        <begin position="1464"/>
        <end position="1483"/>
    </location>
</feature>
<feature type="region of interest" description="Disordered" evidence="2">
    <location>
        <begin position="1163"/>
        <end position="1192"/>
    </location>
</feature>
<dbReference type="OrthoDB" id="10524222at2759"/>
<evidence type="ECO:0000313" key="4">
    <source>
        <dbReference type="Proteomes" id="UP000224006"/>
    </source>
</evidence>
<feature type="compositionally biased region" description="Low complexity" evidence="2">
    <location>
        <begin position="1454"/>
        <end position="1463"/>
    </location>
</feature>
<feature type="region of interest" description="Disordered" evidence="2">
    <location>
        <begin position="1751"/>
        <end position="1815"/>
    </location>
</feature>
<organism evidence="3 4">
    <name type="scientific">Besnoitia besnoiti</name>
    <name type="common">Apicomplexan protozoan</name>
    <dbReference type="NCBI Taxonomy" id="94643"/>
    <lineage>
        <taxon>Eukaryota</taxon>
        <taxon>Sar</taxon>
        <taxon>Alveolata</taxon>
        <taxon>Apicomplexa</taxon>
        <taxon>Conoidasida</taxon>
        <taxon>Coccidia</taxon>
        <taxon>Eucoccidiorida</taxon>
        <taxon>Eimeriorina</taxon>
        <taxon>Sarcocystidae</taxon>
        <taxon>Besnoitia</taxon>
    </lineage>
</organism>
<feature type="compositionally biased region" description="Basic and acidic residues" evidence="2">
    <location>
        <begin position="1751"/>
        <end position="1763"/>
    </location>
</feature>
<feature type="coiled-coil region" evidence="1">
    <location>
        <begin position="723"/>
        <end position="750"/>
    </location>
</feature>
<feature type="compositionally biased region" description="Basic and acidic residues" evidence="2">
    <location>
        <begin position="2010"/>
        <end position="2053"/>
    </location>
</feature>
<feature type="region of interest" description="Disordered" evidence="2">
    <location>
        <begin position="2340"/>
        <end position="2374"/>
    </location>
</feature>
<feature type="compositionally biased region" description="Low complexity" evidence="2">
    <location>
        <begin position="558"/>
        <end position="567"/>
    </location>
</feature>
<dbReference type="EMBL" id="NWUJ01000013">
    <property type="protein sequence ID" value="PFH31860.1"/>
    <property type="molecule type" value="Genomic_DNA"/>
</dbReference>
<feature type="compositionally biased region" description="Low complexity" evidence="2">
    <location>
        <begin position="156"/>
        <end position="169"/>
    </location>
</feature>
<feature type="compositionally biased region" description="Low complexity" evidence="2">
    <location>
        <begin position="791"/>
        <end position="820"/>
    </location>
</feature>
<proteinExistence type="predicted"/>
<feature type="compositionally biased region" description="Basic and acidic residues" evidence="2">
    <location>
        <begin position="2341"/>
        <end position="2368"/>
    </location>
</feature>
<feature type="region of interest" description="Disordered" evidence="2">
    <location>
        <begin position="1"/>
        <end position="22"/>
    </location>
</feature>
<feature type="region of interest" description="Disordered" evidence="2">
    <location>
        <begin position="249"/>
        <end position="380"/>
    </location>
</feature>
<dbReference type="PANTHER" id="PTHR24216:SF65">
    <property type="entry name" value="PAXILLIN-LIKE PROTEIN 1"/>
    <property type="match status" value="1"/>
</dbReference>
<dbReference type="Proteomes" id="UP000224006">
    <property type="component" value="Chromosome XII"/>
</dbReference>
<feature type="region of interest" description="Disordered" evidence="2">
    <location>
        <begin position="1338"/>
        <end position="1361"/>
    </location>
</feature>
<feature type="compositionally biased region" description="Basic and acidic residues" evidence="2">
    <location>
        <begin position="2154"/>
        <end position="2163"/>
    </location>
</feature>
<gene>
    <name evidence="3" type="ORF">BESB_023520</name>
</gene>
<comment type="caution">
    <text evidence="3">The sequence shown here is derived from an EMBL/GenBank/DDBJ whole genome shotgun (WGS) entry which is preliminary data.</text>
</comment>
<feature type="region of interest" description="Disordered" evidence="2">
    <location>
        <begin position="2274"/>
        <end position="2301"/>
    </location>
</feature>
<evidence type="ECO:0000256" key="2">
    <source>
        <dbReference type="SAM" id="MobiDB-lite"/>
    </source>
</evidence>
<sequence length="2424" mass="256696">MPPCSVAASRSGFDPGSWLADAGVSVPEPLSEHVSPKFSLLSRSKGGHLFTEGEASSAGKTLCSVETLATQCDRRVSGQTAKTDGASCFPLSLPSSSPSSCSGSPPACAPSLPLPLSNASSRSPSSAAPSSLSMSSLDLRDALKLLQHLAPPPPSAASSSASFPLLASPDTLSPSDLQPSAESSPSAPSSLVSVLRSGVSALSVFPQAADSRLAPPALGGVSSASVAALSPSLCAAASIPAVRGSDSSACSPPCGCTPAPPSSQPSVVERRDGALRRPAPVPRRDSTGGEEAAESEASRCDRRAPRLLSLPSSGLESRKGHSSPLSGFAASESAPPQCAEEDEHAQPVAATPALLRGNQREENSPSDSAPDERKRTRFRGAYGDVDRSAGLRCVGRFLLSLLPDPLFDPLAEREDAGVSCGDAKDRAQSPAQAGRERMREEASRGGACGGTKTGCKARGGRQLWRTEHRDRMPSTAEEKPLKCATRVLPDLNKRALQSILDAVAAYVNSRQAHADGGTREREAFSSIRHTGSKGGAELVSEARSCPPANSGVSVSCIRSSGARSGTSRGERQSAEDAFSGSSCSPASPRCAELSFFFSVLRQVHTATSPTPSSCGHSSASSPCASLRPSSSSWGLRSPSVSAPAALFFPQRRLHLCTVKALKALQGFHEWRDTVAELVAQWMMSCRYAFSPRSAEDEEERDLVLDEERLELAWQLICGDSDGLSCLLTQLARASQREESARRETTSLNQNGGGVRISATADLRTLAPAPAPRGVGRLSKARGGSPDGVGSPLEAEGAAGVEGPSSSSSTSLSSSSPSGASCDLQQASARAATCVFFHEKKRLLQSLLSLLFSPGATLASRSRAAALAAWVLCRGPRTEGSGFLLRHSCEEGEGGEGSTTRGDREEDERNALVHSVVAAASAQAPSVEWLLYAGARHPSLQTAEGAQLADAATRATTASQRRAERGQLCLRRCDGGENVWNRAARQQSEPGTRASDAPLPRARNFRAEGGVWVGLLELTEALVELLACAVVYVPVLAEAPAQGNKKTQREGERARADARVQRLLAGDTAEEETSGAGLIVSAEASRVLPAAETVCRVLRALKAPELLFACATELPFAVFSSSPFAPSAAAVASALCAAAPSPVAPQCLALGTVVRLLALLGPRGASSGPSPPSRSPSSQAPTPGFEDATSGAAREPSGAESLAAFSLAVSRLAAASLRRSAELLRIVFSREAEVTSAAAGEEGRARPGAAGNLRTTGRGDEAYFLSQEARDMCASLVREEGHEQSLWSNAAVFVGSVAPHVLLPRPSVYADSVAVLIEALGRFGHRQLLPGRFPSRSSALPPAAASASPESPSRASGWPVESPRTSGVFFSSRYLSKSLVLSLSLALRLPSGVRIEELEASQRDALRAVCDVAFRWLAAEIEDLRRAIERRGGDANESRGRAPRVRRGAEEEEALGAPEGGNEAPGRREDGNPPGDRGGHRKDDGVCARPNLIFGLAKAGESGVVEALLTALLDVWRLLHHVSAFEGEREAGRKAAEERAPVAERWSQFSRRRKGFRDVAQQREEYGTAGCDSCSESCGERAQPSRFGVSLSSSASPSPCSSLLPAVLLEALHRALEAGTLRLLRQGKERRGTKEGDEEWERSLLCLVDTLWRLTGIVCSGVFSAQKFVSCPLSLSGSSASCLPRRLVGAGGEGSQLLRACRDCLRSGFFPLLLFSLAKFPLSLPLAAPHPLLSALPPLVFAALQVQALQCEEEKTQPKPTHEEENADVEEIAVEEEEQGASKSERDFERRIPRGVEEEESRDTAEKEAPRVEHACAGQVREGGGVEASRGCEVLSLVSFSPSAVFFALHLLLVRCCRELLPEAVRASARGVAATAEDRIMLPSPCRHSVQSVARRRSRGWLTAKEAARGGRVISCAYEILLTALEALSTCISSSLLAGDDFYWDRVPGDSQQNSASAAWLLRLVLSPPSESTSAPRPLLRPLAVHFPARSRRARAWRLAEATAWASSAPRSERRADEGEGEAQRRRAAEAGRARKEAQSGGEGGDRTSGERSRPAWNVQDACAAATAHDRRDLLLGSWRLLFKAATIYPDLRLRVLRVAEESLVAFARSPLSRREASDRRSNQGEDEDEERSEKKTRTSRSTPGKGCEGSQGRTAEKNCSRAVEGGRRRAVEDACGVESREGFAESNAEVGALGEVVAAVLLEFFHTFPVQAEGQHASEEGMRKGLADAPNRLAAQLRERCCRLLQQRACFSDFDAPGGASGSGGVGLAEGLSEVSFPAPHSPRTATRDAPRQGCKEGGENGEDCDGLLLSWLQQEGEDEESLLLALARLTRLLASLSRSPADKAESRKHDSEEGEGEEKNAVHRGEGSDAVPRSQLRRLSRHLLAAYEQECLDRQQPASIVKPSVFVRTYAYAVLLFLSVFPR</sequence>
<dbReference type="KEGG" id="bbes:BESB_023520"/>
<feature type="compositionally biased region" description="Basic and acidic residues" evidence="2">
    <location>
        <begin position="418"/>
        <end position="427"/>
    </location>
</feature>
<feature type="region of interest" description="Disordered" evidence="2">
    <location>
        <begin position="2110"/>
        <end position="2163"/>
    </location>
</feature>